<gene>
    <name evidence="1" type="ORF">ES288_D13G105700v1</name>
</gene>
<organism evidence="1 2">
    <name type="scientific">Gossypium darwinii</name>
    <name type="common">Darwin's cotton</name>
    <name type="synonym">Gossypium barbadense var. darwinii</name>
    <dbReference type="NCBI Taxonomy" id="34276"/>
    <lineage>
        <taxon>Eukaryota</taxon>
        <taxon>Viridiplantae</taxon>
        <taxon>Streptophyta</taxon>
        <taxon>Embryophyta</taxon>
        <taxon>Tracheophyta</taxon>
        <taxon>Spermatophyta</taxon>
        <taxon>Magnoliopsida</taxon>
        <taxon>eudicotyledons</taxon>
        <taxon>Gunneridae</taxon>
        <taxon>Pentapetalae</taxon>
        <taxon>rosids</taxon>
        <taxon>malvids</taxon>
        <taxon>Malvales</taxon>
        <taxon>Malvaceae</taxon>
        <taxon>Malvoideae</taxon>
        <taxon>Gossypium</taxon>
    </lineage>
</organism>
<proteinExistence type="predicted"/>
<dbReference type="AlphaFoldDB" id="A0A5D1ZZ69"/>
<evidence type="ECO:0000313" key="2">
    <source>
        <dbReference type="Proteomes" id="UP000323506"/>
    </source>
</evidence>
<keyword evidence="2" id="KW-1185">Reference proteome</keyword>
<evidence type="ECO:0000313" key="1">
    <source>
        <dbReference type="EMBL" id="TYG36976.1"/>
    </source>
</evidence>
<reference evidence="1 2" key="1">
    <citation type="submission" date="2019-06" db="EMBL/GenBank/DDBJ databases">
        <title>WGS assembly of Gossypium darwinii.</title>
        <authorList>
            <person name="Chen Z.J."/>
            <person name="Sreedasyam A."/>
            <person name="Ando A."/>
            <person name="Song Q."/>
            <person name="De L."/>
            <person name="Hulse-Kemp A."/>
            <person name="Ding M."/>
            <person name="Ye W."/>
            <person name="Kirkbride R."/>
            <person name="Jenkins J."/>
            <person name="Plott C."/>
            <person name="Lovell J."/>
            <person name="Lin Y.-M."/>
            <person name="Vaughn R."/>
            <person name="Liu B."/>
            <person name="Li W."/>
            <person name="Simpson S."/>
            <person name="Scheffler B."/>
            <person name="Saski C."/>
            <person name="Grover C."/>
            <person name="Hu G."/>
            <person name="Conover J."/>
            <person name="Carlson J."/>
            <person name="Shu S."/>
            <person name="Boston L."/>
            <person name="Williams M."/>
            <person name="Peterson D."/>
            <person name="Mcgee K."/>
            <person name="Jones D."/>
            <person name="Wendel J."/>
            <person name="Stelly D."/>
            <person name="Grimwood J."/>
            <person name="Schmutz J."/>
        </authorList>
    </citation>
    <scope>NUCLEOTIDE SEQUENCE [LARGE SCALE GENOMIC DNA]</scope>
    <source>
        <strain evidence="1">1808015.09</strain>
    </source>
</reference>
<dbReference type="Proteomes" id="UP000323506">
    <property type="component" value="Chromosome D13"/>
</dbReference>
<accession>A0A5D1ZZ69</accession>
<dbReference type="EMBL" id="CM017713">
    <property type="protein sequence ID" value="TYG36976.1"/>
    <property type="molecule type" value="Genomic_DNA"/>
</dbReference>
<protein>
    <submittedName>
        <fullName evidence="1">Uncharacterized protein</fullName>
    </submittedName>
</protein>
<name>A0A5D1ZZ69_GOSDA</name>
<sequence length="67" mass="8139">MEEISFLQDRLWHPKEEMEKLCTPPQHPPQKNFRPITKCHVSSQSYYRSKPDLLRKSLKKLKNLKKF</sequence>